<evidence type="ECO:0000313" key="1">
    <source>
        <dbReference type="EMBL" id="TGN19732.1"/>
    </source>
</evidence>
<proteinExistence type="predicted"/>
<protein>
    <submittedName>
        <fullName evidence="1">Uncharacterized protein</fullName>
    </submittedName>
</protein>
<dbReference type="EMBL" id="RQHW01000028">
    <property type="protein sequence ID" value="TGN19732.1"/>
    <property type="molecule type" value="Genomic_DNA"/>
</dbReference>
<name>A0A4R9M110_9LEPT</name>
<reference evidence="1" key="1">
    <citation type="journal article" date="2019" name="PLoS Negl. Trop. Dis.">
        <title>Revisiting the worldwide diversity of Leptospira species in the environment.</title>
        <authorList>
            <person name="Vincent A.T."/>
            <person name="Schiettekatte O."/>
            <person name="Bourhy P."/>
            <person name="Veyrier F.J."/>
            <person name="Picardeau M."/>
        </authorList>
    </citation>
    <scope>NUCLEOTIDE SEQUENCE [LARGE SCALE GENOMIC DNA]</scope>
    <source>
        <strain evidence="1">201300427</strain>
    </source>
</reference>
<dbReference type="AlphaFoldDB" id="A0A4R9M110"/>
<comment type="caution">
    <text evidence="1">The sequence shown here is derived from an EMBL/GenBank/DDBJ whole genome shotgun (WGS) entry which is preliminary data.</text>
</comment>
<dbReference type="RefSeq" id="WP_135760048.1">
    <property type="nucleotide sequence ID" value="NZ_RQHW01000028.1"/>
</dbReference>
<accession>A0A4R9M110</accession>
<keyword evidence="2" id="KW-1185">Reference proteome</keyword>
<dbReference type="SUPFAM" id="SSF52266">
    <property type="entry name" value="SGNH hydrolase"/>
    <property type="match status" value="1"/>
</dbReference>
<sequence length="515" mass="59840">MKKILLLSSFLFFLFGLDWALFRKGQFLLPNESPWNTNHFFNFLYEYKRVAAEKKTKPRILILGSSIAYYSFDASLLSQELKKNTGKDFEVVYLAYAGNSPLYVYLLLDWLFPLEPDLVVYPVNFIDFRLHRTYVMFPGGSNETVSEEALVQDALSFEEAPQSLWVFPWETLGEAGSSMKWETKATYLASGIFGFHRYKDIWLTNPTNLYQHRFGRNTSYHAYAGTPIPEGINSLGWTGKRFSFLPLAKMQKGKEGFWIEVTPFLLAEGLKSNPPGEVSLSFSNASGKTQKISLQKPGWKKVELDESFFHPLLPITAELSHVWYANQAEGAYLDYHYDPMGVRLQQTFGLEHPKENGQYIREPRTEDFRYLQMTDAEYERYFYFRLLEGLEVRPGIGYLVALEKAKKRIAKEKFRPLFHLNYLKKIADRFRDSKIPLLIINNPENPISLGWYESSPWYKDYLAYLKSLESGNVHVSDHRRDLPMQGFSDFHHFTYLGMEQMNPIYAIGIGNLFSK</sequence>
<organism evidence="1 2">
    <name type="scientific">Leptospira idonii</name>
    <dbReference type="NCBI Taxonomy" id="1193500"/>
    <lineage>
        <taxon>Bacteria</taxon>
        <taxon>Pseudomonadati</taxon>
        <taxon>Spirochaetota</taxon>
        <taxon>Spirochaetia</taxon>
        <taxon>Leptospirales</taxon>
        <taxon>Leptospiraceae</taxon>
        <taxon>Leptospira</taxon>
    </lineage>
</organism>
<gene>
    <name evidence="1" type="ORF">EHS15_08130</name>
</gene>
<dbReference type="OrthoDB" id="335095at2"/>
<evidence type="ECO:0000313" key="2">
    <source>
        <dbReference type="Proteomes" id="UP000298058"/>
    </source>
</evidence>
<dbReference type="Proteomes" id="UP000298058">
    <property type="component" value="Unassembled WGS sequence"/>
</dbReference>